<dbReference type="PANTHER" id="PTHR12526:SF630">
    <property type="entry name" value="GLYCOSYLTRANSFERASE"/>
    <property type="match status" value="1"/>
</dbReference>
<dbReference type="Gene3D" id="3.40.50.2000">
    <property type="entry name" value="Glycogen Phosphorylase B"/>
    <property type="match status" value="2"/>
</dbReference>
<dbReference type="CDD" id="cd03820">
    <property type="entry name" value="GT4_AmsD-like"/>
    <property type="match status" value="1"/>
</dbReference>
<dbReference type="GO" id="GO:0016757">
    <property type="term" value="F:glycosyltransferase activity"/>
    <property type="evidence" value="ECO:0007669"/>
    <property type="project" value="InterPro"/>
</dbReference>
<proteinExistence type="predicted"/>
<dbReference type="InterPro" id="IPR001296">
    <property type="entry name" value="Glyco_trans_1"/>
</dbReference>
<gene>
    <name evidence="3" type="primary">wfaQ</name>
</gene>
<dbReference type="PANTHER" id="PTHR12526">
    <property type="entry name" value="GLYCOSYLTRANSFERASE"/>
    <property type="match status" value="1"/>
</dbReference>
<organism evidence="3">
    <name type="scientific">Escherichia coli</name>
    <dbReference type="NCBI Taxonomy" id="562"/>
    <lineage>
        <taxon>Bacteria</taxon>
        <taxon>Pseudomonadati</taxon>
        <taxon>Pseudomonadota</taxon>
        <taxon>Gammaproteobacteria</taxon>
        <taxon>Enterobacterales</taxon>
        <taxon>Enterobacteriaceae</taxon>
        <taxon>Escherichia</taxon>
    </lineage>
</organism>
<dbReference type="InterPro" id="IPR028098">
    <property type="entry name" value="Glyco_trans_4-like_N"/>
</dbReference>
<feature type="domain" description="Glycosyl transferase family 1" evidence="1">
    <location>
        <begin position="179"/>
        <end position="337"/>
    </location>
</feature>
<dbReference type="GO" id="GO:1901135">
    <property type="term" value="P:carbohydrate derivative metabolic process"/>
    <property type="evidence" value="ECO:0007669"/>
    <property type="project" value="UniProtKB-ARBA"/>
</dbReference>
<protein>
    <submittedName>
        <fullName evidence="3">WfaQ</fullName>
    </submittedName>
</protein>
<dbReference type="BioCyc" id="MetaCyc:MONOMER-21519"/>
<dbReference type="AlphaFoldDB" id="Q077R1"/>
<accession>Q077R1</accession>
<dbReference type="EMBL" id="DQ220293">
    <property type="protein sequence ID" value="ABB29914.1"/>
    <property type="molecule type" value="Genomic_DNA"/>
</dbReference>
<evidence type="ECO:0000259" key="2">
    <source>
        <dbReference type="Pfam" id="PF13439"/>
    </source>
</evidence>
<evidence type="ECO:0000313" key="3">
    <source>
        <dbReference type="EMBL" id="ABB29914.1"/>
    </source>
</evidence>
<name>Q077R1_ECOLX</name>
<evidence type="ECO:0000259" key="1">
    <source>
        <dbReference type="Pfam" id="PF00534"/>
    </source>
</evidence>
<dbReference type="SUPFAM" id="SSF53756">
    <property type="entry name" value="UDP-Glycosyltransferase/glycogen phosphorylase"/>
    <property type="match status" value="1"/>
</dbReference>
<reference evidence="3" key="1">
    <citation type="journal article" date="2006" name="Curr. Microbiol.">
        <title>Characterization of E. coli O24 and O56 O antigen gene clusters reveals a complex evolutionary history of the O24 gene cluster.</title>
        <authorList>
            <person name="Cheng J."/>
            <person name="Wang Q."/>
            <person name="Wang W."/>
            <person name="Wang Y."/>
            <person name="Wang L."/>
            <person name="Feng L."/>
        </authorList>
    </citation>
    <scope>NUCLEOTIDE SEQUENCE</scope>
</reference>
<feature type="domain" description="Glycosyltransferase subfamily 4-like N-terminal" evidence="2">
    <location>
        <begin position="15"/>
        <end position="171"/>
    </location>
</feature>
<dbReference type="Pfam" id="PF00534">
    <property type="entry name" value="Glycos_transf_1"/>
    <property type="match status" value="1"/>
</dbReference>
<dbReference type="Pfam" id="PF13439">
    <property type="entry name" value="Glyco_transf_4"/>
    <property type="match status" value="1"/>
</dbReference>
<sequence>MLRVCFIIADVTWTGGIERVLSRLALSIPDDNIDLEILSLYRTYKDTYYTFPDNVKIKYLNDNYQYKGRPGSFTRLVQHLRTSIKLREFLNSCNYDIIVVHTFPLAFINFFTEKRSKWVVVEHVKYYYYNILLRRIRSFIYDKYDAIVLLTDKDVTHFKNANNNVYVIPNPLSFSQTKKANLNSVRIISVGRLEKQKGFDMLLKAFSYISYKYPEWQLDIFGKGNEEENLRKLISKLNLKNVNLMRTSKNIHQEYLSSAFYVMSSRYEGFPMVLLEAMASGLPCISFNCETGPADIIIDNENGFLIEHFDVVQLSKAMEKLIKDEYLRTKMGNAAFERADEFSLEKITLKWKELFKGLTHEK</sequence>